<proteinExistence type="predicted"/>
<keyword evidence="3" id="KW-0539">Nucleus</keyword>
<evidence type="ECO:0000259" key="6">
    <source>
        <dbReference type="Pfam" id="PF07926"/>
    </source>
</evidence>
<feature type="coiled-coil region" evidence="4">
    <location>
        <begin position="1238"/>
        <end position="1279"/>
    </location>
</feature>
<dbReference type="GeneID" id="62199768"/>
<comment type="subcellular location">
    <subcellularLocation>
        <location evidence="1">Nucleus</location>
    </subcellularLocation>
</comment>
<dbReference type="RefSeq" id="XP_038789882.1">
    <property type="nucleotide sequence ID" value="XM_038926590.1"/>
</dbReference>
<dbReference type="Pfam" id="PF25785">
    <property type="entry name" value="TPR"/>
    <property type="match status" value="1"/>
</dbReference>
<feature type="coiled-coil region" evidence="4">
    <location>
        <begin position="577"/>
        <end position="644"/>
    </location>
</feature>
<feature type="compositionally biased region" description="Gly residues" evidence="5">
    <location>
        <begin position="2138"/>
        <end position="2148"/>
    </location>
</feature>
<feature type="region of interest" description="Disordered" evidence="5">
    <location>
        <begin position="95"/>
        <end position="118"/>
    </location>
</feature>
<reference evidence="9" key="2">
    <citation type="submission" date="2020-08" db="EMBL/GenBank/DDBJ databases">
        <title>Draft Genome Sequence of Cumin Blight Pathogen Alternaria burnsii.</title>
        <authorList>
            <person name="Feng Z."/>
        </authorList>
    </citation>
    <scope>NUCLEOTIDE SEQUENCE</scope>
    <source>
        <strain evidence="9">CBS107.38</strain>
    </source>
</reference>
<dbReference type="GO" id="GO:0017056">
    <property type="term" value="F:structural constituent of nuclear pore"/>
    <property type="evidence" value="ECO:0007669"/>
    <property type="project" value="TreeGrafter"/>
</dbReference>
<evidence type="ECO:0000256" key="4">
    <source>
        <dbReference type="SAM" id="Coils"/>
    </source>
</evidence>
<dbReference type="SUPFAM" id="SSF58100">
    <property type="entry name" value="Bacterial hemolysins"/>
    <property type="match status" value="1"/>
</dbReference>
<dbReference type="PANTHER" id="PTHR18898">
    <property type="entry name" value="NUCLEOPROTEIN TPR-RELATED"/>
    <property type="match status" value="1"/>
</dbReference>
<evidence type="ECO:0000313" key="9">
    <source>
        <dbReference type="EMBL" id="KAF7679892.1"/>
    </source>
</evidence>
<feature type="region of interest" description="Disordered" evidence="5">
    <location>
        <begin position="936"/>
        <end position="974"/>
    </location>
</feature>
<feature type="region of interest" description="Disordered" evidence="5">
    <location>
        <begin position="1530"/>
        <end position="1558"/>
    </location>
</feature>
<evidence type="ECO:0000256" key="2">
    <source>
        <dbReference type="ARBA" id="ARBA00023054"/>
    </source>
</evidence>
<feature type="region of interest" description="Disordered" evidence="5">
    <location>
        <begin position="1763"/>
        <end position="1786"/>
    </location>
</feature>
<evidence type="ECO:0000259" key="8">
    <source>
        <dbReference type="Pfam" id="PF25785"/>
    </source>
</evidence>
<evidence type="ECO:0000259" key="7">
    <source>
        <dbReference type="Pfam" id="PF25481"/>
    </source>
</evidence>
<dbReference type="GO" id="GO:0006606">
    <property type="term" value="P:protein import into nucleus"/>
    <property type="evidence" value="ECO:0007669"/>
    <property type="project" value="InterPro"/>
</dbReference>
<feature type="region of interest" description="Disordered" evidence="5">
    <location>
        <begin position="1952"/>
        <end position="2226"/>
    </location>
</feature>
<reference evidence="9" key="1">
    <citation type="submission" date="2020-01" db="EMBL/GenBank/DDBJ databases">
        <authorList>
            <person name="Feng Z.H.Z."/>
        </authorList>
    </citation>
    <scope>NUCLEOTIDE SEQUENCE</scope>
    <source>
        <strain evidence="9">CBS107.38</strain>
    </source>
</reference>
<dbReference type="InterPro" id="IPR057974">
    <property type="entry name" value="NUA/TPR/MLP1-2-like_dom"/>
</dbReference>
<feature type="region of interest" description="Disordered" evidence="5">
    <location>
        <begin position="881"/>
        <end position="900"/>
    </location>
</feature>
<feature type="domain" description="Nucleoprotein TPR/MPL1" evidence="7">
    <location>
        <begin position="182"/>
        <end position="261"/>
    </location>
</feature>
<comment type="caution">
    <text evidence="9">The sequence shown here is derived from an EMBL/GenBank/DDBJ whole genome shotgun (WGS) entry which is preliminary data.</text>
</comment>
<feature type="coiled-coil region" evidence="4">
    <location>
        <begin position="413"/>
        <end position="496"/>
    </location>
</feature>
<dbReference type="Proteomes" id="UP000596902">
    <property type="component" value="Unassembled WGS sequence"/>
</dbReference>
<dbReference type="SUPFAM" id="SSF46579">
    <property type="entry name" value="Prefoldin"/>
    <property type="match status" value="1"/>
</dbReference>
<gene>
    <name evidence="9" type="ORF">GT037_001543</name>
</gene>
<dbReference type="Gene3D" id="1.10.287.1490">
    <property type="match status" value="3"/>
</dbReference>
<feature type="compositionally biased region" description="Low complexity" evidence="5">
    <location>
        <begin position="1952"/>
        <end position="2025"/>
    </location>
</feature>
<feature type="domain" description="NUA/TPR/MLP1-2-like" evidence="8">
    <location>
        <begin position="491"/>
        <end position="602"/>
    </location>
</feature>
<feature type="compositionally biased region" description="Gly residues" evidence="5">
    <location>
        <begin position="2208"/>
        <end position="2217"/>
    </location>
</feature>
<feature type="compositionally biased region" description="Low complexity" evidence="5">
    <location>
        <begin position="1608"/>
        <end position="1624"/>
    </location>
</feature>
<evidence type="ECO:0000313" key="10">
    <source>
        <dbReference type="Proteomes" id="UP000596902"/>
    </source>
</evidence>
<dbReference type="PANTHER" id="PTHR18898:SF2">
    <property type="entry name" value="NUCLEOPROTEIN TPR"/>
    <property type="match status" value="1"/>
</dbReference>
<feature type="coiled-coil region" evidence="4">
    <location>
        <begin position="156"/>
        <end position="363"/>
    </location>
</feature>
<dbReference type="GO" id="GO:0005643">
    <property type="term" value="C:nuclear pore"/>
    <property type="evidence" value="ECO:0007669"/>
    <property type="project" value="TreeGrafter"/>
</dbReference>
<dbReference type="Pfam" id="PF07926">
    <property type="entry name" value="TPR_MLP1_2"/>
    <property type="match status" value="1"/>
</dbReference>
<evidence type="ECO:0000256" key="3">
    <source>
        <dbReference type="ARBA" id="ARBA00023242"/>
    </source>
</evidence>
<feature type="compositionally biased region" description="Polar residues" evidence="5">
    <location>
        <begin position="108"/>
        <end position="118"/>
    </location>
</feature>
<dbReference type="Pfam" id="PF25481">
    <property type="entry name" value="Nucleoprot-TPR"/>
    <property type="match status" value="1"/>
</dbReference>
<accession>A0A8H7EL83</accession>
<feature type="compositionally biased region" description="Basic and acidic residues" evidence="5">
    <location>
        <begin position="95"/>
        <end position="105"/>
    </location>
</feature>
<evidence type="ECO:0000256" key="5">
    <source>
        <dbReference type="SAM" id="MobiDB-lite"/>
    </source>
</evidence>
<evidence type="ECO:0000256" key="1">
    <source>
        <dbReference type="ARBA" id="ARBA00004123"/>
    </source>
</evidence>
<dbReference type="GO" id="GO:0006406">
    <property type="term" value="P:mRNA export from nucleus"/>
    <property type="evidence" value="ECO:0007669"/>
    <property type="project" value="TreeGrafter"/>
</dbReference>
<feature type="region of interest" description="Disordered" evidence="5">
    <location>
        <begin position="1423"/>
        <end position="1444"/>
    </location>
</feature>
<feature type="compositionally biased region" description="Basic and acidic residues" evidence="5">
    <location>
        <begin position="963"/>
        <end position="974"/>
    </location>
</feature>
<organism evidence="9 10">
    <name type="scientific">Alternaria burnsii</name>
    <dbReference type="NCBI Taxonomy" id="1187904"/>
    <lineage>
        <taxon>Eukaryota</taxon>
        <taxon>Fungi</taxon>
        <taxon>Dikarya</taxon>
        <taxon>Ascomycota</taxon>
        <taxon>Pezizomycotina</taxon>
        <taxon>Dothideomycetes</taxon>
        <taxon>Pleosporomycetidae</taxon>
        <taxon>Pleosporales</taxon>
        <taxon>Pleosporineae</taxon>
        <taxon>Pleosporaceae</taxon>
        <taxon>Alternaria</taxon>
        <taxon>Alternaria sect. Alternaria</taxon>
    </lineage>
</organism>
<feature type="region of interest" description="Disordered" evidence="5">
    <location>
        <begin position="1603"/>
        <end position="1639"/>
    </location>
</feature>
<feature type="compositionally biased region" description="Low complexity" evidence="5">
    <location>
        <begin position="2046"/>
        <end position="2065"/>
    </location>
</feature>
<feature type="domain" description="Nucleoprotein TPR/MLP1-2" evidence="6">
    <location>
        <begin position="1071"/>
        <end position="1198"/>
    </location>
</feature>
<feature type="compositionally biased region" description="Polar residues" evidence="5">
    <location>
        <begin position="1532"/>
        <end position="1541"/>
    </location>
</feature>
<feature type="compositionally biased region" description="Basic and acidic residues" evidence="5">
    <location>
        <begin position="1424"/>
        <end position="1436"/>
    </location>
</feature>
<keyword evidence="10" id="KW-1185">Reference proteome</keyword>
<feature type="compositionally biased region" description="Low complexity" evidence="5">
    <location>
        <begin position="2100"/>
        <end position="2137"/>
    </location>
</feature>
<feature type="coiled-coil region" evidence="4">
    <location>
        <begin position="1820"/>
        <end position="1854"/>
    </location>
</feature>
<dbReference type="EMBL" id="JAAABM010000002">
    <property type="protein sequence ID" value="KAF7679892.1"/>
    <property type="molecule type" value="Genomic_DNA"/>
</dbReference>
<dbReference type="InterPro" id="IPR057577">
    <property type="entry name" value="Nucleoprot-TPR/MLP1_dom"/>
</dbReference>
<name>A0A8H7EL83_9PLEO</name>
<feature type="coiled-coil region" evidence="4">
    <location>
        <begin position="1882"/>
        <end position="1913"/>
    </location>
</feature>
<protein>
    <submittedName>
        <fullName evidence="9">Filament-forming protein</fullName>
    </submittedName>
</protein>
<feature type="region of interest" description="Disordered" evidence="5">
    <location>
        <begin position="1659"/>
        <end position="1680"/>
    </location>
</feature>
<sequence>MAATVDVGYLAASYSVPETTLQSLLSEPTIELVQTLLTQIEAKARAYDDLQSDKIRTDVELEAAIQGGEQRARALKATAEKAQKEAEELKKKLVQEENARQEAESALHNLQATASSSLSETQALESRIKTLESQNRDMIAMHETKTTAHDRLAKELTEQHQKSVELRKQVSALEEKTQSLESAATNVKFREANLQQEIEQLRSNNDWYTTELKTRADDHSKYRKEKNAQIAQLQRENADAAETIDELRRAETLLRQHIEELKSKAEEDRLRIEELENAASAAEAHFRIELDSARRLSTLHQQNNDMTKKRLEQLQADSSRVQEEAATEIGQLQAEVEVERERAAEADARTAELETLVETLKSDNSDLKSSVRVPGTPRHGMSMNGGFSTPGRAASPAVVFSPGGSQLKTDASKTQLLIENNDLKKELRKVREKQEEQTNVLNEMLQEMERAQPEFDEIRRQNDALIEQNNEVSALLEEAIAEREAAQRDSRKALGDFEGVHNECGLLRRQVQDMTIQLRTLLWRRQVEEEGLGSLTEEQQEFIINAVEKNEVPDKHIPEDSPTHSMITKHLILYKDIASLQQQNAELTRTLRQVGDEQERQEVKMKSEQYQHDIEELGRLRSVVAEKEEEIKSLNVRSQTLKTERDMYSRIVSGRGQQASFSQSTSAFAQSVPATGGALLLENGPQSRDIPEYSKLIKDLQSHIDLLKEESATDRATLKAQVDNLTKDNSQLQSDKLRFESQVRREQDRYARLEGSIKLLQSEKDSLQERYNKVQATMAQQDDRLVKATQNAAEAEARLQSLQGEMVQLKASQQMSATIEARLKERNQELMSERDRLSNMVSQIQSLRNEAELATAESRRELQNTVDKLRTDLQSAESKLEDEIAEHKKATAQREYERTEAQRRIDDLIAARNSAEVKSATAESTRQQLEQRIKDLQNQLQSAEERVQALQPQTNGSNEEQDSGSREEQLAEQVSDLKRKIQRKEEDLEAVTAQIAGFQDIAQDAENRLQTFVEAHERLQEQLNLAQEEKDATISDLQQRVEDISSELATSSTELTELRGKHEQDTLVLRQEKETLEAEITRLKNDVADYKAEAENQTQYVKTQADIAERAQKDYEHEFQKHAESMEKLRELRDQHNQLQSQITEFKTQAEAARTTLEQSQDHWKSTEGRYEEQLTEARRRHDDLKQYNQTLLKQFDEYKEQINSLKNDRGAAAGETGTAESGSSNLQDIETYLRREKEILEVQLNLKVQESKRLEQQLTHAQGQLDQTREKLLEEQAKASGSHSNSSLAHLNKNLEELNVYRESNATLRSENTRLQASFAEKAKELEDLQAQLEPLQIRVTELEGELELNVGHLKAVEEDRDRWQKRHQDVLQRYDRIDPKELEDLKKQIEDYKVERDQALEQVAGLNEQITALTGEVQTANAERDNIQKSEREKFQKKHNERMKVKNDEISARTAERDEAQKSVTNLQQEIERIRQELTNAQTTSAGAGQSQERIATLQNELEQIRTQLATTQQELNAARTARDEAIAQANASAQSTGNAEAGEEGQISETSDATAQQLAQLQKQLVEAQQKAADAESSRSATAAQLEKIQTETAAQGATMDELRQQLSQSQPQGQQPTTSLAPVEPAADSAVTADTEKLREELAAKAAEVDDLRAQLASAKSAQHTAEGETQPEVTQNSEEIAAIKASLDQREAQLKELETSLNAREAKVVAREGNLEKIKTKANDQIKKIRDESSQELIRVKDAHQIELERLQQELQKAVPPQDAPKETTPAVAQPAPDGMVNTEDLPRPTVTDQQLKAWLKNNTGAYRVFVSQVRSNLQGQLAKKDEMIKKLEQEIQQLKRQIQENAQKVIDGLTGVKQEPEQAKEAGSSEDLAAVNAAWEKKLKEKLEELETKLAKTHELKSKLKDSQLKLVRTRFGYVEKAAKETPTEEVAKVYAVALQQKPVEAAKPVQPATPAKPAATQGQAPTSTPQQQPAAPSTTNTPQANGANNAPPAQASQPAPFQQSNPQPNPFAQAAPAGHGTNADPFPRSQSQMGRGLPQPGFTVQGQAQQQQQQQQSGRGRGDGVGTGPAAIRGALASNIPRGGAGSGIPMPGSRGRGQNQQQPQTQTQNNQQQNQGPNAGAGAGASQIGRGNGRGTGRGRGQSNQNQGSPARGGLNPGAQGFQPGQSQGGQGQAGRGQKRGAEDDIGEGATRGGKRARGGRGGGGGGAGQQQQQGAAE</sequence>
<dbReference type="InterPro" id="IPR012929">
    <property type="entry name" value="Nucleoprot-TPR/MLP1-2_dom"/>
</dbReference>
<keyword evidence="2 4" id="KW-0175">Coiled coil</keyword>